<keyword evidence="1" id="KW-1133">Transmembrane helix</keyword>
<dbReference type="InterPro" id="IPR051223">
    <property type="entry name" value="Polycystin"/>
</dbReference>
<comment type="caution">
    <text evidence="2">The sequence shown here is derived from an EMBL/GenBank/DDBJ whole genome shotgun (WGS) entry which is preliminary data.</text>
</comment>
<proteinExistence type="predicted"/>
<accession>A0AAE0KZY3</accession>
<evidence type="ECO:0000313" key="2">
    <source>
        <dbReference type="EMBL" id="KAK3266837.1"/>
    </source>
</evidence>
<feature type="transmembrane region" description="Helical" evidence="1">
    <location>
        <begin position="1648"/>
        <end position="1673"/>
    </location>
</feature>
<evidence type="ECO:0000256" key="1">
    <source>
        <dbReference type="SAM" id="Phobius"/>
    </source>
</evidence>
<evidence type="ECO:0000313" key="3">
    <source>
        <dbReference type="Proteomes" id="UP001190700"/>
    </source>
</evidence>
<reference evidence="2 3" key="1">
    <citation type="journal article" date="2015" name="Genome Biol. Evol.">
        <title>Comparative Genomics of a Bacterivorous Green Alga Reveals Evolutionary Causalities and Consequences of Phago-Mixotrophic Mode of Nutrition.</title>
        <authorList>
            <person name="Burns J.A."/>
            <person name="Paasch A."/>
            <person name="Narechania A."/>
            <person name="Kim E."/>
        </authorList>
    </citation>
    <scope>NUCLEOTIDE SEQUENCE [LARGE SCALE GENOMIC DNA]</scope>
    <source>
        <strain evidence="2 3">PLY_AMNH</strain>
    </source>
</reference>
<keyword evidence="1" id="KW-0472">Membrane</keyword>
<dbReference type="PANTHER" id="PTHR10877:SF183">
    <property type="entry name" value="AT14535P-RELATED"/>
    <property type="match status" value="1"/>
</dbReference>
<protein>
    <submittedName>
        <fullName evidence="2">Uncharacterized protein</fullName>
    </submittedName>
</protein>
<organism evidence="2 3">
    <name type="scientific">Cymbomonas tetramitiformis</name>
    <dbReference type="NCBI Taxonomy" id="36881"/>
    <lineage>
        <taxon>Eukaryota</taxon>
        <taxon>Viridiplantae</taxon>
        <taxon>Chlorophyta</taxon>
        <taxon>Pyramimonadophyceae</taxon>
        <taxon>Pyramimonadales</taxon>
        <taxon>Pyramimonadaceae</taxon>
        <taxon>Cymbomonas</taxon>
    </lineage>
</organism>
<keyword evidence="3" id="KW-1185">Reference proteome</keyword>
<sequence length="1683" mass="183998">MSPPSRVILLSLLPRAESKCDIKEGSADHEEGAVPAAKEEEAVLLNLSDSWQTLSLLYYCLPLTEPEFRDMTTVSTVDACQVECERTPGCRRVNVITTAKSSSQPMTMQCALLSFLCAGPEDLATLEDDTGEDKDNNGSSHGIVTRAASFELKEPPPSVAELEENYVRAYAGTDCESESRAMVFLHARGPEPHLYAVELRATAPDGEEVGEEGLNVRRSTASGAHCALPFTLLHRTYNDCAWSANHNASLRATVEQQRQWSCAHSGYDLESACEVSASPGQCSPPGLESESATGECAAAADWRVCDMQGAGMYIEGRDLAAGWYAFELCNMDPTASFSLRGWDKGMSGGWYGGKALLGTHGNRWSSPISVPAEMTGYCSLCQKMVLQNYGTANQCEGGRAPIETEEECMKAAAYLNQKFQHVINVVTIPRGCSLYVPGDGGLDSIAGVYFNAHETGSSTKTNYVLCHYTGPKSLPESSDCTSRYEGLSEELWMNFSGAFFANDMSTVDWEGLKQTCPDIREFAQLGCTCRDECDHNCVKLNRHAVDLCPTFGIPIHGRYDLCIPTGYTELEEPCDAGACMASGVHDPECCSAPAEASCAEGYTYTASESCTDSSKADATEQYTTCCRQVAEAGGFYYYENLGVCAGDDDPLQQSYLEDSKACWAYCQSNGRPFATFYYDYYGLCMCASACRCATETWDGGGEAPRSALMFATLDSFNGPPEECNVAPDPGLVETCAVMAETSVAPERLGFDPSMEGALRQFLHSQGYAGVMSRHVSEPSGNTCPPGSIFVRGLAYFPNATSNITWGIRDGEGMLSMVALKEPGGLTDSSKTFCLNQSMTGVFRVELLEQTFGCEPSACLAYTAYDSDCFTSDVSVMSCANPEMYTSIPDYGRSADGETDATVFNCCHGPLQEYFGHVEVVSEDGCLLGWTTHMDNAEERASNDRLENIIHLRTKGPRMTGSQLQGYDLVGYGFCRADVTGESYRVPFLKSHPVYGELASYAQAMETDAACASACDANRHCQSFSWFHRDDQHNDQSSLSQCTLYSLMPTRINGTFSARNEGTAVPRCYAKIFDGNETCASSARLLYDTHAVTESWEGCPDERRFRTRLRAGMFAGDISWTLLRRHSIPFTTLDAANEMVALLQSLPPKSSLADFVEGQSDAKNWSNVLSEMRDLPQDHVVLTIAGGSNFQDFQEQSWFGLERDELSFRASTDLCASPGTYVLRYADAAGGHNRPGGLLDRTSPDDSGWNGGTLAVAEARGCILLHLERDSSGLEQVLEARLDLGDVAGQSTSPQDLSGECCSLQSTCAWSDTWLARFFTEELFPAVDELGTAAVIYQTRVCQSTACTNEGAVRYGVNVTQPSQCCTPHSGLLELELALPYTGLEEHLPQKDEQPRERYLGIHGGNRLLAGMLLQQERYTARECDTNFHNLSGGCHHDNPSSTKPYGVDPVFLSTSDLFNPEIVPKKCCQRSTYSDGCMPPECGDFYEERELASSSSGEAGGLSRREDRNASAPYGFFEFNGRFHVWFDINLAAQPARDLVKYLEDGMYIDKDTKYVMVQLITYNAQLRFFANSELKFSFKHENGGIIGLVSSVQTINVEMYSDTAGIVRGFLEGIFTLLVIITACSESREAMAIFRETGSLKGYLKSGWNYIDVTSIALCLSTIVLWLSFIIMDVHSQPLIPL</sequence>
<gene>
    <name evidence="2" type="ORF">CYMTET_24571</name>
</gene>
<dbReference type="PANTHER" id="PTHR10877">
    <property type="entry name" value="POLYCYSTIN FAMILY MEMBER"/>
    <property type="match status" value="1"/>
</dbReference>
<keyword evidence="1" id="KW-0812">Transmembrane</keyword>
<name>A0AAE0KZY3_9CHLO</name>
<dbReference type="Proteomes" id="UP001190700">
    <property type="component" value="Unassembled WGS sequence"/>
</dbReference>
<dbReference type="EMBL" id="LGRX02012798">
    <property type="protein sequence ID" value="KAK3266837.1"/>
    <property type="molecule type" value="Genomic_DNA"/>
</dbReference>